<reference evidence="2 3" key="1">
    <citation type="journal article" date="2023" name="Arcadia Sci">
        <title>De novo assembly of a long-read Amblyomma americanum tick genome.</title>
        <authorList>
            <person name="Chou S."/>
            <person name="Poskanzer K.E."/>
            <person name="Rollins M."/>
            <person name="Thuy-Boun P.S."/>
        </authorList>
    </citation>
    <scope>NUCLEOTIDE SEQUENCE [LARGE SCALE GENOMIC DNA]</scope>
    <source>
        <strain evidence="2">F_SG_1</strain>
        <tissue evidence="2">Salivary glands</tissue>
    </source>
</reference>
<feature type="compositionally biased region" description="Low complexity" evidence="1">
    <location>
        <begin position="195"/>
        <end position="206"/>
    </location>
</feature>
<protein>
    <submittedName>
        <fullName evidence="2">Uncharacterized protein</fullName>
    </submittedName>
</protein>
<feature type="region of interest" description="Disordered" evidence="1">
    <location>
        <begin position="91"/>
        <end position="206"/>
    </location>
</feature>
<comment type="caution">
    <text evidence="2">The sequence shown here is derived from an EMBL/GenBank/DDBJ whole genome shotgun (WGS) entry which is preliminary data.</text>
</comment>
<dbReference type="Proteomes" id="UP001321473">
    <property type="component" value="Unassembled WGS sequence"/>
</dbReference>
<evidence type="ECO:0000256" key="1">
    <source>
        <dbReference type="SAM" id="MobiDB-lite"/>
    </source>
</evidence>
<organism evidence="2 3">
    <name type="scientific">Amblyomma americanum</name>
    <name type="common">Lone star tick</name>
    <dbReference type="NCBI Taxonomy" id="6943"/>
    <lineage>
        <taxon>Eukaryota</taxon>
        <taxon>Metazoa</taxon>
        <taxon>Ecdysozoa</taxon>
        <taxon>Arthropoda</taxon>
        <taxon>Chelicerata</taxon>
        <taxon>Arachnida</taxon>
        <taxon>Acari</taxon>
        <taxon>Parasitiformes</taxon>
        <taxon>Ixodida</taxon>
        <taxon>Ixodoidea</taxon>
        <taxon>Ixodidae</taxon>
        <taxon>Amblyomminae</taxon>
        <taxon>Amblyomma</taxon>
    </lineage>
</organism>
<sequence>MLETGSEGPAGVHDQKLRAALSAAREDFIVVCAEDLGAARQAEYQNGALERNTRTELRWEATKRSGSEEDVHVELVLLQAMRWRLTLPKKKKDTVRAGRVMASKKDSASPSDTCEAFVKEHPSDSPAATVSPAGEVDKKPGSRTGPMDAASPNPRDTPVSVTVRVRPGPTGANGPVEAVEDAEEHTPSDRESTEESPQQESPTDGQ</sequence>
<proteinExistence type="predicted"/>
<keyword evidence="3" id="KW-1185">Reference proteome</keyword>
<feature type="non-terminal residue" evidence="2">
    <location>
        <position position="206"/>
    </location>
</feature>
<feature type="compositionally biased region" description="Basic and acidic residues" evidence="1">
    <location>
        <begin position="184"/>
        <end position="193"/>
    </location>
</feature>
<name>A0AAQ4FPR5_AMBAM</name>
<dbReference type="EMBL" id="JARKHS020000502">
    <property type="protein sequence ID" value="KAK8788761.1"/>
    <property type="molecule type" value="Genomic_DNA"/>
</dbReference>
<gene>
    <name evidence="2" type="ORF">V5799_021463</name>
</gene>
<accession>A0AAQ4FPR5</accession>
<evidence type="ECO:0000313" key="2">
    <source>
        <dbReference type="EMBL" id="KAK8788761.1"/>
    </source>
</evidence>
<evidence type="ECO:0000313" key="3">
    <source>
        <dbReference type="Proteomes" id="UP001321473"/>
    </source>
</evidence>
<dbReference type="AlphaFoldDB" id="A0AAQ4FPR5"/>